<dbReference type="EMBL" id="CAUJNA010003277">
    <property type="protein sequence ID" value="CAJ1397746.1"/>
    <property type="molecule type" value="Genomic_DNA"/>
</dbReference>
<reference evidence="1" key="1">
    <citation type="submission" date="2023-08" db="EMBL/GenBank/DDBJ databases">
        <authorList>
            <person name="Chen Y."/>
            <person name="Shah S."/>
            <person name="Dougan E. K."/>
            <person name="Thang M."/>
            <person name="Chan C."/>
        </authorList>
    </citation>
    <scope>NUCLEOTIDE SEQUENCE</scope>
</reference>
<proteinExistence type="predicted"/>
<accession>A0AA36NBW6</accession>
<evidence type="ECO:0000313" key="2">
    <source>
        <dbReference type="Proteomes" id="UP001178507"/>
    </source>
</evidence>
<gene>
    <name evidence="1" type="ORF">EVOR1521_LOCUS21697</name>
</gene>
<keyword evidence="2" id="KW-1185">Reference proteome</keyword>
<dbReference type="Gene3D" id="1.25.40.20">
    <property type="entry name" value="Ankyrin repeat-containing domain"/>
    <property type="match status" value="1"/>
</dbReference>
<dbReference type="SUPFAM" id="SSF48403">
    <property type="entry name" value="Ankyrin repeat"/>
    <property type="match status" value="1"/>
</dbReference>
<dbReference type="AlphaFoldDB" id="A0AA36NBW6"/>
<evidence type="ECO:0000313" key="1">
    <source>
        <dbReference type="EMBL" id="CAJ1397746.1"/>
    </source>
</evidence>
<organism evidence="1 2">
    <name type="scientific">Effrenium voratum</name>
    <dbReference type="NCBI Taxonomy" id="2562239"/>
    <lineage>
        <taxon>Eukaryota</taxon>
        <taxon>Sar</taxon>
        <taxon>Alveolata</taxon>
        <taxon>Dinophyceae</taxon>
        <taxon>Suessiales</taxon>
        <taxon>Symbiodiniaceae</taxon>
        <taxon>Effrenium</taxon>
    </lineage>
</organism>
<comment type="caution">
    <text evidence="1">The sequence shown here is derived from an EMBL/GenBank/DDBJ whole genome shotgun (WGS) entry which is preliminary data.</text>
</comment>
<protein>
    <recommendedName>
        <fullName evidence="3">ANK_REP_REGION domain-containing protein</fullName>
    </recommendedName>
</protein>
<dbReference type="Proteomes" id="UP001178507">
    <property type="component" value="Unassembled WGS sequence"/>
</dbReference>
<name>A0AA36NBW6_9DINO</name>
<dbReference type="InterPro" id="IPR036770">
    <property type="entry name" value="Ankyrin_rpt-contain_sf"/>
</dbReference>
<evidence type="ECO:0008006" key="3">
    <source>
        <dbReference type="Google" id="ProtNLM"/>
    </source>
</evidence>
<sequence length="157" mass="18245">MAGLTEITFQQVGGRCKIANDDDVISCLKGDIVITDRFRELKLHQKEKEEKRRKVRLQRDRERMVEFLQKHKFCLDVNARKRSALGFLCSYPLLEAAREKNWKMVCILLNFGADPKCCDTLGHTVCDYMEKEFVRHGKTRREAAAPHKKVPSPLLQL</sequence>